<dbReference type="Pfam" id="PF17762">
    <property type="entry name" value="HTH_ParB"/>
    <property type="match status" value="1"/>
</dbReference>
<dbReference type="AlphaFoldDB" id="A0A3N0EH40"/>
<dbReference type="InterPro" id="IPR041468">
    <property type="entry name" value="HTH_ParB/Spo0J"/>
</dbReference>
<evidence type="ECO:0000259" key="5">
    <source>
        <dbReference type="SMART" id="SM00470"/>
    </source>
</evidence>
<dbReference type="FunFam" id="3.90.1530.30:FF:000001">
    <property type="entry name" value="Chromosome partitioning protein ParB"/>
    <property type="match status" value="1"/>
</dbReference>
<evidence type="ECO:0000256" key="1">
    <source>
        <dbReference type="ARBA" id="ARBA00006295"/>
    </source>
</evidence>
<evidence type="ECO:0000256" key="3">
    <source>
        <dbReference type="ARBA" id="ARBA00023125"/>
    </source>
</evidence>
<organism evidence="6 7">
    <name type="scientific">Sinomicrobium pectinilyticum</name>
    <dbReference type="NCBI Taxonomy" id="1084421"/>
    <lineage>
        <taxon>Bacteria</taxon>
        <taxon>Pseudomonadati</taxon>
        <taxon>Bacteroidota</taxon>
        <taxon>Flavobacteriia</taxon>
        <taxon>Flavobacteriales</taxon>
        <taxon>Flavobacteriaceae</taxon>
        <taxon>Sinomicrobium</taxon>
    </lineage>
</organism>
<dbReference type="GO" id="GO:0007059">
    <property type="term" value="P:chromosome segregation"/>
    <property type="evidence" value="ECO:0007669"/>
    <property type="project" value="UniProtKB-KW"/>
</dbReference>
<dbReference type="SUPFAM" id="SSF110849">
    <property type="entry name" value="ParB/Sulfiredoxin"/>
    <property type="match status" value="1"/>
</dbReference>
<dbReference type="InterPro" id="IPR036086">
    <property type="entry name" value="ParB/Sulfiredoxin_sf"/>
</dbReference>
<dbReference type="Proteomes" id="UP000267469">
    <property type="component" value="Unassembled WGS sequence"/>
</dbReference>
<dbReference type="Pfam" id="PF02195">
    <property type="entry name" value="ParB_N"/>
    <property type="match status" value="1"/>
</dbReference>
<keyword evidence="2" id="KW-0159">Chromosome partition</keyword>
<dbReference type="SMART" id="SM00470">
    <property type="entry name" value="ParB"/>
    <property type="match status" value="1"/>
</dbReference>
<name>A0A3N0EH40_SINP1</name>
<feature type="compositionally biased region" description="Basic residues" evidence="4">
    <location>
        <begin position="1"/>
        <end position="19"/>
    </location>
</feature>
<proteinExistence type="inferred from homology"/>
<dbReference type="GO" id="GO:0003677">
    <property type="term" value="F:DNA binding"/>
    <property type="evidence" value="ECO:0007669"/>
    <property type="project" value="UniProtKB-KW"/>
</dbReference>
<sequence>METKTKQKVSRRTAARKKTSPVNTKTNVRKNIPLQVQDMDLASIAIDPDQPRKTLNGESLKQLAQSITEYGVLQPITVRKTGKNFIIVMGERRFRASQLAGLKTIPAMVREYADNDVLEVQIIENLQRKDVEPTEEAEAIAFLTDRYDPTEIAKRLGRSENFVRQRLKLAGLIEGFKAFVRTGEMSLGLGVAVALFEPGEQQMMLESLEGKFNANQVKRMVDNKTFDLSKAPFDLADDKLLPKAGSCTLCPFNAANQGNLFGEGHMVCTRTACFENKKTKTLMNLIERAKKEGFRLVPKIRYYWKDEEHNQLFIAHLEEHGFTVHLPDELEIIEKPVEPTLESIKEKYHYRDLNEDELQQEFDHAMQEHMLAQERFDTASDHGFENGFFVHTDSYHTEEIFVKVRETADEEEDHALPLEKRKMDECTPEEQIVKINGREERKKEIENNKLFEEVVQMVRDTEYIDMDKPLSKDEMAAFAISLYQNNIGYHNQSQYFQNFFGDMGNRSREEIVADFRKDFKEATLNRLIRLLLTKQVHFGESNHTNDWTNISFYSAMKEYHKKDIETIEVRYDKDRKKREKRLKERIKELQQQVKVLKG</sequence>
<evidence type="ECO:0000313" key="7">
    <source>
        <dbReference type="Proteomes" id="UP000267469"/>
    </source>
</evidence>
<dbReference type="GO" id="GO:0005694">
    <property type="term" value="C:chromosome"/>
    <property type="evidence" value="ECO:0007669"/>
    <property type="project" value="TreeGrafter"/>
</dbReference>
<gene>
    <name evidence="6" type="ORF">ED312_10290</name>
</gene>
<dbReference type="InterPro" id="IPR003115">
    <property type="entry name" value="ParB_N"/>
</dbReference>
<dbReference type="EMBL" id="RJTM01000072">
    <property type="protein sequence ID" value="RNL87193.1"/>
    <property type="molecule type" value="Genomic_DNA"/>
</dbReference>
<dbReference type="InterPro" id="IPR004437">
    <property type="entry name" value="ParB/RepB/Spo0J"/>
</dbReference>
<protein>
    <submittedName>
        <fullName evidence="6">ParB/RepB/Spo0J family partition protein</fullName>
    </submittedName>
</protein>
<dbReference type="OrthoDB" id="9796891at2"/>
<evidence type="ECO:0000256" key="4">
    <source>
        <dbReference type="SAM" id="MobiDB-lite"/>
    </source>
</evidence>
<dbReference type="RefSeq" id="WP_123215927.1">
    <property type="nucleotide sequence ID" value="NZ_RJTM01000072.1"/>
</dbReference>
<dbReference type="NCBIfam" id="TIGR00180">
    <property type="entry name" value="parB_part"/>
    <property type="match status" value="1"/>
</dbReference>
<dbReference type="Gene3D" id="1.10.10.2830">
    <property type="match status" value="1"/>
</dbReference>
<keyword evidence="7" id="KW-1185">Reference proteome</keyword>
<keyword evidence="3" id="KW-0238">DNA-binding</keyword>
<evidence type="ECO:0000256" key="2">
    <source>
        <dbReference type="ARBA" id="ARBA00022829"/>
    </source>
</evidence>
<dbReference type="GO" id="GO:0045881">
    <property type="term" value="P:positive regulation of sporulation resulting in formation of a cellular spore"/>
    <property type="evidence" value="ECO:0007669"/>
    <property type="project" value="TreeGrafter"/>
</dbReference>
<feature type="domain" description="ParB-like N-terminal" evidence="5">
    <location>
        <begin position="37"/>
        <end position="126"/>
    </location>
</feature>
<comment type="caution">
    <text evidence="6">The sequence shown here is derived from an EMBL/GenBank/DDBJ whole genome shotgun (WGS) entry which is preliminary data.</text>
</comment>
<dbReference type="InterPro" id="IPR050336">
    <property type="entry name" value="Chromosome_partition/occlusion"/>
</dbReference>
<dbReference type="Gene3D" id="3.90.1530.30">
    <property type="match status" value="1"/>
</dbReference>
<dbReference type="PANTHER" id="PTHR33375">
    <property type="entry name" value="CHROMOSOME-PARTITIONING PROTEIN PARB-RELATED"/>
    <property type="match status" value="1"/>
</dbReference>
<accession>A0A3N0EH40</accession>
<reference evidence="6 7" key="1">
    <citation type="submission" date="2018-10" db="EMBL/GenBank/DDBJ databases">
        <title>Sinomicrobium pectinilyticum sp. nov., a pectinase-producing bacterium isolated from alkaline and saline soil, and emended description of the genus Sinomicrobium.</title>
        <authorList>
            <person name="Cheng B."/>
            <person name="Li C."/>
            <person name="Lai Q."/>
            <person name="Du M."/>
            <person name="Shao Z."/>
            <person name="Xu P."/>
            <person name="Yang C."/>
        </authorList>
    </citation>
    <scope>NUCLEOTIDE SEQUENCE [LARGE SCALE GENOMIC DNA]</scope>
    <source>
        <strain evidence="6 7">5DNS001</strain>
    </source>
</reference>
<evidence type="ECO:0000313" key="6">
    <source>
        <dbReference type="EMBL" id="RNL87193.1"/>
    </source>
</evidence>
<comment type="similarity">
    <text evidence="1">Belongs to the ParB family.</text>
</comment>
<feature type="region of interest" description="Disordered" evidence="4">
    <location>
        <begin position="1"/>
        <end position="27"/>
    </location>
</feature>
<dbReference type="PANTHER" id="PTHR33375:SF1">
    <property type="entry name" value="CHROMOSOME-PARTITIONING PROTEIN PARB-RELATED"/>
    <property type="match status" value="1"/>
</dbReference>
<dbReference type="CDD" id="cd16393">
    <property type="entry name" value="SPO0J_N"/>
    <property type="match status" value="1"/>
</dbReference>